<dbReference type="InterPro" id="IPR010982">
    <property type="entry name" value="Lambda_DNA-bd_dom_sf"/>
</dbReference>
<gene>
    <name evidence="2" type="ORF">SAMN05192584_12444</name>
</gene>
<feature type="domain" description="HTH cro/C1-type" evidence="1">
    <location>
        <begin position="40"/>
        <end position="94"/>
    </location>
</feature>
<dbReference type="RefSeq" id="WP_093851998.1">
    <property type="nucleotide sequence ID" value="NZ_FOSG01000024.1"/>
</dbReference>
<accession>A0A1I4JPR2</accession>
<sequence length="313" mass="35893">MSVSGMGVEPAAREVVPLARRELDLDSRPEAAGRLLGEELRRLRKERGFGLKDVAPVIRGSVSKVSRLERGESPPKRRDIEDLARFYGVTPQKWRELDALLDQSQSSAWWDQYADVTTSWLRRLIGLEAIADVITTYETHVVPGLLQTPSYTRAVVTSGLPSAHDEEVERRCEVRERRQQVLRDAQRPKIHAFLDEGVLHRAKGGPEVMIEQLQHLRQLDEMPGITVRILTFDAPIVPDYPITHMHFRDGGPAELVYVEHIDSAHYVTKPAAVDRYRLLLNEVRRQCSSREESIRHLEKWICRYEEKLRGEQG</sequence>
<dbReference type="OrthoDB" id="4081351at2"/>
<proteinExistence type="predicted"/>
<dbReference type="PROSITE" id="PS50943">
    <property type="entry name" value="HTH_CROC1"/>
    <property type="match status" value="1"/>
</dbReference>
<protein>
    <submittedName>
        <fullName evidence="2">Helix-turn-helix domain-containing protein</fullName>
    </submittedName>
</protein>
<dbReference type="InterPro" id="IPR043917">
    <property type="entry name" value="DUF5753"/>
</dbReference>
<organism evidence="2 3">
    <name type="scientific">Streptomyces pini</name>
    <dbReference type="NCBI Taxonomy" id="1520580"/>
    <lineage>
        <taxon>Bacteria</taxon>
        <taxon>Bacillati</taxon>
        <taxon>Actinomycetota</taxon>
        <taxon>Actinomycetes</taxon>
        <taxon>Kitasatosporales</taxon>
        <taxon>Streptomycetaceae</taxon>
        <taxon>Streptomyces</taxon>
    </lineage>
</organism>
<evidence type="ECO:0000313" key="2">
    <source>
        <dbReference type="EMBL" id="SFL68595.1"/>
    </source>
</evidence>
<dbReference type="SMART" id="SM00530">
    <property type="entry name" value="HTH_XRE"/>
    <property type="match status" value="1"/>
</dbReference>
<dbReference type="EMBL" id="FOSG01000024">
    <property type="protein sequence ID" value="SFL68595.1"/>
    <property type="molecule type" value="Genomic_DNA"/>
</dbReference>
<dbReference type="GO" id="GO:0003677">
    <property type="term" value="F:DNA binding"/>
    <property type="evidence" value="ECO:0007669"/>
    <property type="project" value="InterPro"/>
</dbReference>
<dbReference type="Proteomes" id="UP000198928">
    <property type="component" value="Unassembled WGS sequence"/>
</dbReference>
<keyword evidence="3" id="KW-1185">Reference proteome</keyword>
<dbReference type="AlphaFoldDB" id="A0A1I4JPR2"/>
<dbReference type="Gene3D" id="1.10.260.40">
    <property type="entry name" value="lambda repressor-like DNA-binding domains"/>
    <property type="match status" value="1"/>
</dbReference>
<dbReference type="Pfam" id="PF13560">
    <property type="entry name" value="HTH_31"/>
    <property type="match status" value="1"/>
</dbReference>
<dbReference type="InterPro" id="IPR001387">
    <property type="entry name" value="Cro/C1-type_HTH"/>
</dbReference>
<reference evidence="3" key="1">
    <citation type="submission" date="2016-10" db="EMBL/GenBank/DDBJ databases">
        <authorList>
            <person name="Varghese N."/>
            <person name="Submissions S."/>
        </authorList>
    </citation>
    <scope>NUCLEOTIDE SEQUENCE [LARGE SCALE GENOMIC DNA]</scope>
    <source>
        <strain evidence="3">PL19</strain>
    </source>
</reference>
<dbReference type="CDD" id="cd00093">
    <property type="entry name" value="HTH_XRE"/>
    <property type="match status" value="1"/>
</dbReference>
<evidence type="ECO:0000259" key="1">
    <source>
        <dbReference type="PROSITE" id="PS50943"/>
    </source>
</evidence>
<dbReference type="Pfam" id="PF19054">
    <property type="entry name" value="DUF5753"/>
    <property type="match status" value="1"/>
</dbReference>
<name>A0A1I4JPR2_9ACTN</name>
<dbReference type="SUPFAM" id="SSF47413">
    <property type="entry name" value="lambda repressor-like DNA-binding domains"/>
    <property type="match status" value="1"/>
</dbReference>
<evidence type="ECO:0000313" key="3">
    <source>
        <dbReference type="Proteomes" id="UP000198928"/>
    </source>
</evidence>